<dbReference type="Pfam" id="PF08240">
    <property type="entry name" value="ADH_N"/>
    <property type="match status" value="1"/>
</dbReference>
<evidence type="ECO:0000313" key="5">
    <source>
        <dbReference type="Proteomes" id="UP000285112"/>
    </source>
</evidence>
<evidence type="ECO:0000313" key="4">
    <source>
        <dbReference type="EMBL" id="RJQ85456.1"/>
    </source>
</evidence>
<organism evidence="4 5">
    <name type="scientific">Amycolatopsis panacis</name>
    <dbReference type="NCBI Taxonomy" id="2340917"/>
    <lineage>
        <taxon>Bacteria</taxon>
        <taxon>Bacillati</taxon>
        <taxon>Actinomycetota</taxon>
        <taxon>Actinomycetes</taxon>
        <taxon>Pseudonocardiales</taxon>
        <taxon>Pseudonocardiaceae</taxon>
        <taxon>Amycolatopsis</taxon>
    </lineage>
</organism>
<dbReference type="InterPro" id="IPR011032">
    <property type="entry name" value="GroES-like_sf"/>
</dbReference>
<dbReference type="SMART" id="SM00829">
    <property type="entry name" value="PKS_ER"/>
    <property type="match status" value="1"/>
</dbReference>
<dbReference type="EMBL" id="QZFV01000078">
    <property type="protein sequence ID" value="RJQ85456.1"/>
    <property type="molecule type" value="Genomic_DNA"/>
</dbReference>
<dbReference type="InterPro" id="IPR013154">
    <property type="entry name" value="ADH-like_N"/>
</dbReference>
<dbReference type="GO" id="GO:0070402">
    <property type="term" value="F:NADPH binding"/>
    <property type="evidence" value="ECO:0007669"/>
    <property type="project" value="TreeGrafter"/>
</dbReference>
<feature type="domain" description="Enoyl reductase (ER)" evidence="3">
    <location>
        <begin position="10"/>
        <end position="316"/>
    </location>
</feature>
<dbReference type="Gene3D" id="3.40.50.720">
    <property type="entry name" value="NAD(P)-binding Rossmann-like Domain"/>
    <property type="match status" value="1"/>
</dbReference>
<dbReference type="SUPFAM" id="SSF50129">
    <property type="entry name" value="GroES-like"/>
    <property type="match status" value="1"/>
</dbReference>
<dbReference type="Gene3D" id="3.90.180.10">
    <property type="entry name" value="Medium-chain alcohol dehydrogenases, catalytic domain"/>
    <property type="match status" value="1"/>
</dbReference>
<dbReference type="InterPro" id="IPR013149">
    <property type="entry name" value="ADH-like_C"/>
</dbReference>
<dbReference type="AlphaFoldDB" id="A0A419I4P0"/>
<keyword evidence="2" id="KW-0560">Oxidoreductase</keyword>
<dbReference type="InterPro" id="IPR020843">
    <property type="entry name" value="ER"/>
</dbReference>
<reference evidence="4 5" key="1">
    <citation type="submission" date="2018-09" db="EMBL/GenBank/DDBJ databases">
        <title>YIM PH 21725 draft genome.</title>
        <authorList>
            <person name="Miao C."/>
        </authorList>
    </citation>
    <scope>NUCLEOTIDE SEQUENCE [LARGE SCALE GENOMIC DNA]</scope>
    <source>
        <strain evidence="5">YIM PH21725</strain>
    </source>
</reference>
<comment type="caution">
    <text evidence="4">The sequence shown here is derived from an EMBL/GenBank/DDBJ whole genome shotgun (WGS) entry which is preliminary data.</text>
</comment>
<dbReference type="SUPFAM" id="SSF51735">
    <property type="entry name" value="NAD(P)-binding Rossmann-fold domains"/>
    <property type="match status" value="1"/>
</dbReference>
<dbReference type="InterPro" id="IPR036291">
    <property type="entry name" value="NAD(P)-bd_dom_sf"/>
</dbReference>
<keyword evidence="5" id="KW-1185">Reference proteome</keyword>
<proteinExistence type="predicted"/>
<sequence length="320" mass="32748">MRFIRFNGHGGNEIVSLEEGPDPVPEPGQILVAARYAGVNPADVLQRNGGYPVPPDAPQDIPGLEVSGEVVAVGSRVRRWEVGDRVIGIVGGGGLADRVLAQDQHVWRSPAALGPAQAAALPEAVLTAFDALRRARVGLGDVVVVRGVNGGVGIAACHLVRELGGRAIGIGRSEAALQQVAALGITVALAAGAAEVVASLGNASAIIDLVGGEGVAEDLSLLRPGGRIVVVSTAGGLTAQVPLNLLMGKRADLMGTVLRGRSNAEKALLVGDLEHRLSAVLGDRVSIPVDRVYQAEEATAAFDRLGEPGKFGKVLLDFGA</sequence>
<protein>
    <recommendedName>
        <fullName evidence="3">Enoyl reductase (ER) domain-containing protein</fullName>
    </recommendedName>
</protein>
<dbReference type="GO" id="GO:0016651">
    <property type="term" value="F:oxidoreductase activity, acting on NAD(P)H"/>
    <property type="evidence" value="ECO:0007669"/>
    <property type="project" value="TreeGrafter"/>
</dbReference>
<keyword evidence="1" id="KW-0521">NADP</keyword>
<evidence type="ECO:0000256" key="2">
    <source>
        <dbReference type="ARBA" id="ARBA00023002"/>
    </source>
</evidence>
<evidence type="ECO:0000259" key="3">
    <source>
        <dbReference type="SMART" id="SM00829"/>
    </source>
</evidence>
<dbReference type="RefSeq" id="WP_120023748.1">
    <property type="nucleotide sequence ID" value="NZ_QZFV01000078.1"/>
</dbReference>
<name>A0A419I4P0_9PSEU</name>
<dbReference type="Proteomes" id="UP000285112">
    <property type="component" value="Unassembled WGS sequence"/>
</dbReference>
<dbReference type="PANTHER" id="PTHR48106:SF8">
    <property type="entry name" value="OS02G0805600 PROTEIN"/>
    <property type="match status" value="1"/>
</dbReference>
<dbReference type="OrthoDB" id="3175656at2"/>
<gene>
    <name evidence="4" type="ORF">D5S19_13795</name>
</gene>
<dbReference type="PANTHER" id="PTHR48106">
    <property type="entry name" value="QUINONE OXIDOREDUCTASE PIG3-RELATED"/>
    <property type="match status" value="1"/>
</dbReference>
<dbReference type="Pfam" id="PF00107">
    <property type="entry name" value="ADH_zinc_N"/>
    <property type="match status" value="1"/>
</dbReference>
<evidence type="ECO:0000256" key="1">
    <source>
        <dbReference type="ARBA" id="ARBA00022857"/>
    </source>
</evidence>
<accession>A0A419I4P0</accession>